<organism evidence="13 14">
    <name type="scientific">Methylophaga muralis</name>
    <dbReference type="NCBI Taxonomy" id="291169"/>
    <lineage>
        <taxon>Bacteria</taxon>
        <taxon>Pseudomonadati</taxon>
        <taxon>Pseudomonadota</taxon>
        <taxon>Gammaproteobacteria</taxon>
        <taxon>Thiotrichales</taxon>
        <taxon>Piscirickettsiaceae</taxon>
        <taxon>Methylophaga</taxon>
    </lineage>
</organism>
<evidence type="ECO:0000256" key="2">
    <source>
        <dbReference type="ARBA" id="ARBA00004418"/>
    </source>
</evidence>
<dbReference type="InterPro" id="IPR002901">
    <property type="entry name" value="MGlyc_endo_b_GlcNAc-like_dom"/>
</dbReference>
<dbReference type="PRINTS" id="PR01002">
    <property type="entry name" value="FLGFLGJ"/>
</dbReference>
<dbReference type="PATRIC" id="fig|291169.3.peg.2282"/>
<dbReference type="GO" id="GO:0042597">
    <property type="term" value="C:periplasmic space"/>
    <property type="evidence" value="ECO:0007669"/>
    <property type="project" value="UniProtKB-SubCell"/>
</dbReference>
<comment type="function">
    <text evidence="1">Flagellum-specific muramidase which hydrolyzes the peptidoglycan layer to assemble the rod structure in the periplasmic space.</text>
</comment>
<dbReference type="PANTHER" id="PTHR33308">
    <property type="entry name" value="PEPTIDOGLYCAN HYDROLASE FLGJ"/>
    <property type="match status" value="1"/>
</dbReference>
<comment type="caution">
    <text evidence="13">The sequence shown here is derived from an EMBL/GenBank/DDBJ whole genome shotgun (WGS) entry which is preliminary data.</text>
</comment>
<keyword evidence="9 13" id="KW-0326">Glycosidase</keyword>
<dbReference type="STRING" id="291169.A9E74_02274"/>
<evidence type="ECO:0000256" key="1">
    <source>
        <dbReference type="ARBA" id="ARBA00002954"/>
    </source>
</evidence>
<evidence type="ECO:0000256" key="11">
    <source>
        <dbReference type="ARBA" id="ARBA00030835"/>
    </source>
</evidence>
<evidence type="ECO:0000256" key="4">
    <source>
        <dbReference type="ARBA" id="ARBA00007974"/>
    </source>
</evidence>
<keyword evidence="14" id="KW-1185">Reference proteome</keyword>
<dbReference type="Pfam" id="PF01832">
    <property type="entry name" value="Glucosaminidase"/>
    <property type="match status" value="1"/>
</dbReference>
<dbReference type="GO" id="GO:0071973">
    <property type="term" value="P:bacterial-type flagellum-dependent cell motility"/>
    <property type="evidence" value="ECO:0007669"/>
    <property type="project" value="TreeGrafter"/>
</dbReference>
<sequence length="324" mass="36818">MTIPADIQQNATDFHGLNQLRQSALNSDNDAATMRQVAAQFESLFTTMMLKSMRQASLAEGIFDSNHSKTYRDMADQQLAMDLSKRGGLGLQDVILRQLGGEVRSDIPTGGETFSFDTVTVRQDLRRMVKEIHEKADKVNEDSIDEVAASTQMKVMPQRFKSPEDFVEKLWPLAQKAAERLGTSADVILSQAALETGWGRYVLKDNEGQSSFNLFNIKADSRWDGDFVAKNALEYRNGKPVTEQSRFRSYDDYQQSFDDYVSFLQSQPRYQEALKHVARPERFVEKLHEAGYATDPQYANKIKRIMNGDTLAQISHKYIQNLGY</sequence>
<dbReference type="Gene3D" id="2.10.70.40">
    <property type="entry name" value="peptidoglycan hydrolase"/>
    <property type="match status" value="1"/>
</dbReference>
<dbReference type="PANTHER" id="PTHR33308:SF9">
    <property type="entry name" value="PEPTIDOGLYCAN HYDROLASE FLGJ"/>
    <property type="match status" value="1"/>
</dbReference>
<protein>
    <recommendedName>
        <fullName evidence="5">Peptidoglycan hydrolase FlgJ</fullName>
    </recommendedName>
    <alternativeName>
        <fullName evidence="11">Muramidase FlgJ</fullName>
    </alternativeName>
</protein>
<reference evidence="13 14" key="1">
    <citation type="submission" date="2016-07" db="EMBL/GenBank/DDBJ databases">
        <title>Draft Genome Sequence of Methylophaga muralis Bur 1.</title>
        <authorList>
            <person name="Vasilenko O.V."/>
            <person name="Doronina N.V."/>
            <person name="Shmareva M.N."/>
            <person name="Tarlachkov S.V."/>
            <person name="Mustakhimov I."/>
            <person name="Trotsenko Y.A."/>
        </authorList>
    </citation>
    <scope>NUCLEOTIDE SEQUENCE [LARGE SCALE GENOMIC DNA]</scope>
    <source>
        <strain evidence="13 14">Bur 1</strain>
    </source>
</reference>
<dbReference type="AlphaFoldDB" id="A0A1E3GPK9"/>
<keyword evidence="7" id="KW-1005">Bacterial flagellum biogenesis</keyword>
<gene>
    <name evidence="13" type="primary">flgJ</name>
    <name evidence="13" type="ORF">A9E74_02274</name>
</gene>
<evidence type="ECO:0000256" key="8">
    <source>
        <dbReference type="ARBA" id="ARBA00022801"/>
    </source>
</evidence>
<accession>A0A1E3GPK9</accession>
<evidence type="ECO:0000256" key="9">
    <source>
        <dbReference type="ARBA" id="ARBA00023295"/>
    </source>
</evidence>
<dbReference type="SMART" id="SM00047">
    <property type="entry name" value="LYZ2"/>
    <property type="match status" value="1"/>
</dbReference>
<dbReference type="InterPro" id="IPR051056">
    <property type="entry name" value="Glycosyl_Hydrolase_73"/>
</dbReference>
<dbReference type="RefSeq" id="WP_069296670.1">
    <property type="nucleotide sequence ID" value="NZ_MCRI01000031.1"/>
</dbReference>
<keyword evidence="10" id="KW-0961">Cell wall biogenesis/degradation</keyword>
<name>A0A1E3GPK9_9GAMM</name>
<dbReference type="Pfam" id="PF10135">
    <property type="entry name" value="Rod-binding"/>
    <property type="match status" value="1"/>
</dbReference>
<dbReference type="Proteomes" id="UP000094379">
    <property type="component" value="Unassembled WGS sequence"/>
</dbReference>
<evidence type="ECO:0000256" key="3">
    <source>
        <dbReference type="ARBA" id="ARBA00006880"/>
    </source>
</evidence>
<evidence type="ECO:0000256" key="10">
    <source>
        <dbReference type="ARBA" id="ARBA00023316"/>
    </source>
</evidence>
<dbReference type="InterPro" id="IPR019301">
    <property type="entry name" value="Flagellar_prot_FlgJ_N"/>
</dbReference>
<comment type="subcellular location">
    <subcellularLocation>
        <location evidence="2">Periplasm</location>
    </subcellularLocation>
</comment>
<evidence type="ECO:0000313" key="14">
    <source>
        <dbReference type="Proteomes" id="UP000094379"/>
    </source>
</evidence>
<evidence type="ECO:0000259" key="12">
    <source>
        <dbReference type="SMART" id="SM00047"/>
    </source>
</evidence>
<evidence type="ECO:0000256" key="5">
    <source>
        <dbReference type="ARBA" id="ARBA00013433"/>
    </source>
</evidence>
<dbReference type="Gene3D" id="1.10.530.10">
    <property type="match status" value="1"/>
</dbReference>
<evidence type="ECO:0000313" key="13">
    <source>
        <dbReference type="EMBL" id="ODN65992.1"/>
    </source>
</evidence>
<feature type="domain" description="Mannosyl-glycoprotein endo-beta-N-acetylglucosamidase-like" evidence="12">
    <location>
        <begin position="161"/>
        <end position="315"/>
    </location>
</feature>
<comment type="similarity">
    <text evidence="4">In the C-terminal section; belongs to the glycosyl hydrolase 73 family.</text>
</comment>
<dbReference type="GO" id="GO:0071555">
    <property type="term" value="P:cell wall organization"/>
    <property type="evidence" value="ECO:0007669"/>
    <property type="project" value="UniProtKB-KW"/>
</dbReference>
<proteinExistence type="inferred from homology"/>
<dbReference type="GO" id="GO:0016798">
    <property type="term" value="F:hydrolase activity, acting on glycosyl bonds"/>
    <property type="evidence" value="ECO:0007669"/>
    <property type="project" value="UniProtKB-KW"/>
</dbReference>
<dbReference type="NCBIfam" id="TIGR02541">
    <property type="entry name" value="flagell_FlgJ"/>
    <property type="match status" value="1"/>
</dbReference>
<comment type="similarity">
    <text evidence="3">In the N-terminal section; belongs to the FlgJ family.</text>
</comment>
<dbReference type="InterPro" id="IPR013377">
    <property type="entry name" value="FlgJ"/>
</dbReference>
<dbReference type="GO" id="GO:0044780">
    <property type="term" value="P:bacterial-type flagellum assembly"/>
    <property type="evidence" value="ECO:0007669"/>
    <property type="project" value="InterPro"/>
</dbReference>
<keyword evidence="6" id="KW-0574">Periplasm</keyword>
<evidence type="ECO:0000256" key="7">
    <source>
        <dbReference type="ARBA" id="ARBA00022795"/>
    </source>
</evidence>
<dbReference type="EMBL" id="MCRI01000031">
    <property type="protein sequence ID" value="ODN65992.1"/>
    <property type="molecule type" value="Genomic_DNA"/>
</dbReference>
<dbReference type="GO" id="GO:0004040">
    <property type="term" value="F:amidase activity"/>
    <property type="evidence" value="ECO:0007669"/>
    <property type="project" value="InterPro"/>
</dbReference>
<evidence type="ECO:0000256" key="6">
    <source>
        <dbReference type="ARBA" id="ARBA00022764"/>
    </source>
</evidence>
<keyword evidence="8 13" id="KW-0378">Hydrolase</keyword>